<dbReference type="AlphaFoldDB" id="A0ABD1GML9"/>
<feature type="region of interest" description="Disordered" evidence="1">
    <location>
        <begin position="367"/>
        <end position="411"/>
    </location>
</feature>
<keyword evidence="3" id="KW-1185">Reference proteome</keyword>
<feature type="compositionally biased region" description="Basic and acidic residues" evidence="1">
    <location>
        <begin position="304"/>
        <end position="332"/>
    </location>
</feature>
<dbReference type="PANTHER" id="PTHR33067:SF15">
    <property type="entry name" value="RNA-DIRECTED DNA POLYMERASE"/>
    <property type="match status" value="1"/>
</dbReference>
<feature type="region of interest" description="Disordered" evidence="1">
    <location>
        <begin position="228"/>
        <end position="250"/>
    </location>
</feature>
<feature type="compositionally biased region" description="Basic and acidic residues" evidence="1">
    <location>
        <begin position="367"/>
        <end position="401"/>
    </location>
</feature>
<name>A0ABD1GML9_SALDI</name>
<dbReference type="CDD" id="cd00303">
    <property type="entry name" value="retropepsin_like"/>
    <property type="match status" value="1"/>
</dbReference>
<protein>
    <submittedName>
        <fullName evidence="2">Uncharacterized protein</fullName>
    </submittedName>
</protein>
<proteinExistence type="predicted"/>
<evidence type="ECO:0000313" key="2">
    <source>
        <dbReference type="EMBL" id="KAL1545389.1"/>
    </source>
</evidence>
<feature type="compositionally biased region" description="Low complexity" evidence="1">
    <location>
        <begin position="402"/>
        <end position="411"/>
    </location>
</feature>
<evidence type="ECO:0000313" key="3">
    <source>
        <dbReference type="Proteomes" id="UP001567538"/>
    </source>
</evidence>
<gene>
    <name evidence="2" type="ORF">AAHA92_22124</name>
</gene>
<organism evidence="2 3">
    <name type="scientific">Salvia divinorum</name>
    <name type="common">Maria pastora</name>
    <name type="synonym">Diviner's sage</name>
    <dbReference type="NCBI Taxonomy" id="28513"/>
    <lineage>
        <taxon>Eukaryota</taxon>
        <taxon>Viridiplantae</taxon>
        <taxon>Streptophyta</taxon>
        <taxon>Embryophyta</taxon>
        <taxon>Tracheophyta</taxon>
        <taxon>Spermatophyta</taxon>
        <taxon>Magnoliopsida</taxon>
        <taxon>eudicotyledons</taxon>
        <taxon>Gunneridae</taxon>
        <taxon>Pentapetalae</taxon>
        <taxon>asterids</taxon>
        <taxon>lamiids</taxon>
        <taxon>Lamiales</taxon>
        <taxon>Lamiaceae</taxon>
        <taxon>Nepetoideae</taxon>
        <taxon>Mentheae</taxon>
        <taxon>Salviinae</taxon>
        <taxon>Salvia</taxon>
        <taxon>Salvia subgen. Calosphace</taxon>
    </lineage>
</organism>
<comment type="caution">
    <text evidence="2">The sequence shown here is derived from an EMBL/GenBank/DDBJ whole genome shotgun (WGS) entry which is preliminary data.</text>
</comment>
<dbReference type="InterPro" id="IPR021109">
    <property type="entry name" value="Peptidase_aspartic_dom_sf"/>
</dbReference>
<dbReference type="Proteomes" id="UP001567538">
    <property type="component" value="Unassembled WGS sequence"/>
</dbReference>
<dbReference type="EMBL" id="JBEAFC010000008">
    <property type="protein sequence ID" value="KAL1545389.1"/>
    <property type="molecule type" value="Genomic_DNA"/>
</dbReference>
<feature type="region of interest" description="Disordered" evidence="1">
    <location>
        <begin position="276"/>
        <end position="353"/>
    </location>
</feature>
<sequence>MVGENVSAMIEGEFPSKHTDPGMFTLPITIGGEKIDHAICDLGASTNILPLSIYQKMKGAKMVHTGRVIQLADGSCIHPEGILEHTVIKVQNFLYPTDFYVIKMTDAESDGSSRVLLGRPFLKTAKAHIDIFEGTICLDYHGRKCTYGVDKTTDSMDMEDLHSVSIVDPFVQESAEEEKLQGKFEAGRVKELEKEAAKWLEDTQTRGLTDQELSEAIMSFYQVPKAAEPGGCRQTGNAEDLPKTKEPTLPNMEGRVCTKVICEEVVSVIEPERKMEEKNLHPESEIGSGFFSNEMIDQEERETDEVREKGSRARAERKGVDGGEVEEKDKGDSIPLTKRSRGERNTGIGKSILPLTYPLIPQPETCEKLRLDSNDSASREKEITKLQHDRNLKNRELKSSRECYSSSQSQN</sequence>
<dbReference type="Gene3D" id="2.40.70.10">
    <property type="entry name" value="Acid Proteases"/>
    <property type="match status" value="1"/>
</dbReference>
<dbReference type="PANTHER" id="PTHR33067">
    <property type="entry name" value="RNA-DIRECTED DNA POLYMERASE-RELATED"/>
    <property type="match status" value="1"/>
</dbReference>
<evidence type="ECO:0000256" key="1">
    <source>
        <dbReference type="SAM" id="MobiDB-lite"/>
    </source>
</evidence>
<accession>A0ABD1GML9</accession>
<reference evidence="2 3" key="1">
    <citation type="submission" date="2024-06" db="EMBL/GenBank/DDBJ databases">
        <title>A chromosome level genome sequence of Diviner's sage (Salvia divinorum).</title>
        <authorList>
            <person name="Ford S.A."/>
            <person name="Ro D.-K."/>
            <person name="Ness R.W."/>
            <person name="Phillips M.A."/>
        </authorList>
    </citation>
    <scope>NUCLEOTIDE SEQUENCE [LARGE SCALE GENOMIC DNA]</scope>
    <source>
        <strain evidence="2">SAF-2024a</strain>
        <tissue evidence="2">Leaf</tissue>
    </source>
</reference>